<feature type="domain" description="Response regulatory" evidence="23">
    <location>
        <begin position="1395"/>
        <end position="1513"/>
    </location>
</feature>
<dbReference type="SMART" id="SM00387">
    <property type="entry name" value="HATPase_c"/>
    <property type="match status" value="1"/>
</dbReference>
<dbReference type="InterPro" id="IPR025201">
    <property type="entry name" value="KdpD_TM"/>
</dbReference>
<dbReference type="InterPro" id="IPR004358">
    <property type="entry name" value="Sig_transdc_His_kin-like_C"/>
</dbReference>
<dbReference type="CDD" id="cd00130">
    <property type="entry name" value="PAS"/>
    <property type="match status" value="6"/>
</dbReference>
<evidence type="ECO:0000256" key="6">
    <source>
        <dbReference type="ARBA" id="ARBA00022553"/>
    </source>
</evidence>
<dbReference type="SUPFAM" id="SSF55785">
    <property type="entry name" value="PYP-like sensor domain (PAS domain)"/>
    <property type="match status" value="8"/>
</dbReference>
<dbReference type="PRINTS" id="PR00344">
    <property type="entry name" value="BCTRLSENSOR"/>
</dbReference>
<dbReference type="InterPro" id="IPR000700">
    <property type="entry name" value="PAS-assoc_C"/>
</dbReference>
<feature type="domain" description="Histidine kinase" evidence="22">
    <location>
        <begin position="1152"/>
        <end position="1372"/>
    </location>
</feature>
<evidence type="ECO:0000259" key="24">
    <source>
        <dbReference type="PROSITE" id="PS50112"/>
    </source>
</evidence>
<protein>
    <recommendedName>
        <fullName evidence="17">Sensory/regulatory protein RpfC</fullName>
        <ecNumber evidence="3">2.7.13.3</ecNumber>
    </recommendedName>
    <alternativeName>
        <fullName evidence="18">Virulence sensor protein BvgS</fullName>
    </alternativeName>
</protein>
<dbReference type="SMART" id="SM00086">
    <property type="entry name" value="PAC"/>
    <property type="match status" value="7"/>
</dbReference>
<feature type="domain" description="PAS" evidence="24">
    <location>
        <begin position="621"/>
        <end position="665"/>
    </location>
</feature>
<dbReference type="PROSITE" id="PS50110">
    <property type="entry name" value="RESPONSE_REGULATORY"/>
    <property type="match status" value="1"/>
</dbReference>
<dbReference type="InterPro" id="IPR003594">
    <property type="entry name" value="HATPase_dom"/>
</dbReference>
<evidence type="ECO:0000256" key="18">
    <source>
        <dbReference type="ARBA" id="ARBA00070152"/>
    </source>
</evidence>
<evidence type="ECO:0000256" key="9">
    <source>
        <dbReference type="ARBA" id="ARBA00022741"/>
    </source>
</evidence>
<dbReference type="FunFam" id="3.30.565.10:FF:000010">
    <property type="entry name" value="Sensor histidine kinase RcsC"/>
    <property type="match status" value="1"/>
</dbReference>
<accession>A0A2S5DFV3</accession>
<dbReference type="InterPro" id="IPR008207">
    <property type="entry name" value="Sig_transdc_His_kin_Hpt_dom"/>
</dbReference>
<evidence type="ECO:0000259" key="25">
    <source>
        <dbReference type="PROSITE" id="PS50113"/>
    </source>
</evidence>
<feature type="domain" description="HPt" evidence="26">
    <location>
        <begin position="1554"/>
        <end position="1646"/>
    </location>
</feature>
<feature type="domain" description="PAC" evidence="25">
    <location>
        <begin position="693"/>
        <end position="745"/>
    </location>
</feature>
<dbReference type="GO" id="GO:0000155">
    <property type="term" value="F:phosphorelay sensor kinase activity"/>
    <property type="evidence" value="ECO:0007669"/>
    <property type="project" value="InterPro"/>
</dbReference>
<dbReference type="InterPro" id="IPR000014">
    <property type="entry name" value="PAS"/>
</dbReference>
<dbReference type="SUPFAM" id="SSF52172">
    <property type="entry name" value="CheY-like"/>
    <property type="match status" value="1"/>
</dbReference>
<keyword evidence="10" id="KW-0418">Kinase</keyword>
<evidence type="ECO:0000256" key="17">
    <source>
        <dbReference type="ARBA" id="ARBA00068150"/>
    </source>
</evidence>
<feature type="domain" description="PAC" evidence="25">
    <location>
        <begin position="933"/>
        <end position="987"/>
    </location>
</feature>
<dbReference type="CDD" id="cd00088">
    <property type="entry name" value="HPT"/>
    <property type="match status" value="1"/>
</dbReference>
<dbReference type="InterPro" id="IPR038318">
    <property type="entry name" value="KdpD_sf"/>
</dbReference>
<dbReference type="InterPro" id="IPR001789">
    <property type="entry name" value="Sig_transdc_resp-reg_receiver"/>
</dbReference>
<feature type="domain" description="PAS" evidence="24">
    <location>
        <begin position="746"/>
        <end position="816"/>
    </location>
</feature>
<evidence type="ECO:0000259" key="23">
    <source>
        <dbReference type="PROSITE" id="PS50110"/>
    </source>
</evidence>
<keyword evidence="9" id="KW-0547">Nucleotide-binding</keyword>
<evidence type="ECO:0000256" key="12">
    <source>
        <dbReference type="ARBA" id="ARBA00022989"/>
    </source>
</evidence>
<evidence type="ECO:0000256" key="1">
    <source>
        <dbReference type="ARBA" id="ARBA00000085"/>
    </source>
</evidence>
<keyword evidence="12 21" id="KW-1133">Transmembrane helix</keyword>
<keyword evidence="4" id="KW-1003">Cell membrane</keyword>
<feature type="domain" description="PAC" evidence="25">
    <location>
        <begin position="1082"/>
        <end position="1134"/>
    </location>
</feature>
<dbReference type="Pfam" id="PF02518">
    <property type="entry name" value="HATPase_c"/>
    <property type="match status" value="1"/>
</dbReference>
<evidence type="ECO:0000256" key="8">
    <source>
        <dbReference type="ARBA" id="ARBA00022692"/>
    </source>
</evidence>
<keyword evidence="5" id="KW-0997">Cell inner membrane</keyword>
<evidence type="ECO:0000256" key="16">
    <source>
        <dbReference type="ARBA" id="ARBA00064003"/>
    </source>
</evidence>
<dbReference type="InterPro" id="IPR013656">
    <property type="entry name" value="PAS_4"/>
</dbReference>
<evidence type="ECO:0000256" key="19">
    <source>
        <dbReference type="PROSITE-ProRule" id="PRU00110"/>
    </source>
</evidence>
<dbReference type="Pfam" id="PF13426">
    <property type="entry name" value="PAS_9"/>
    <property type="match status" value="4"/>
</dbReference>
<feature type="domain" description="PAC" evidence="25">
    <location>
        <begin position="572"/>
        <end position="624"/>
    </location>
</feature>
<feature type="transmembrane region" description="Helical" evidence="21">
    <location>
        <begin position="95"/>
        <end position="113"/>
    </location>
</feature>
<dbReference type="PANTHER" id="PTHR43047:SF64">
    <property type="entry name" value="HISTIDINE KINASE CONTAINING CHEY-HOMOLOGOUS RECEIVER DOMAIN AND PAS DOMAIN-RELATED"/>
    <property type="match status" value="1"/>
</dbReference>
<dbReference type="Gene3D" id="1.20.120.160">
    <property type="entry name" value="HPT domain"/>
    <property type="match status" value="1"/>
</dbReference>
<keyword evidence="8 21" id="KW-0812">Transmembrane</keyword>
<evidence type="ECO:0000259" key="22">
    <source>
        <dbReference type="PROSITE" id="PS50109"/>
    </source>
</evidence>
<feature type="transmembrane region" description="Helical" evidence="21">
    <location>
        <begin position="55"/>
        <end position="83"/>
    </location>
</feature>
<dbReference type="Pfam" id="PF01627">
    <property type="entry name" value="Hpt"/>
    <property type="match status" value="1"/>
</dbReference>
<evidence type="ECO:0000313" key="27">
    <source>
        <dbReference type="EMBL" id="POZ61956.1"/>
    </source>
</evidence>
<evidence type="ECO:0000256" key="13">
    <source>
        <dbReference type="ARBA" id="ARBA00023012"/>
    </source>
</evidence>
<keyword evidence="28" id="KW-1185">Reference proteome</keyword>
<dbReference type="EMBL" id="PQWB01000042">
    <property type="protein sequence ID" value="POZ61956.1"/>
    <property type="molecule type" value="Genomic_DNA"/>
</dbReference>
<evidence type="ECO:0000256" key="15">
    <source>
        <dbReference type="ARBA" id="ARBA00058004"/>
    </source>
</evidence>
<evidence type="ECO:0000256" key="10">
    <source>
        <dbReference type="ARBA" id="ARBA00022777"/>
    </source>
</evidence>
<dbReference type="PANTHER" id="PTHR43047">
    <property type="entry name" value="TWO-COMPONENT HISTIDINE PROTEIN KINASE"/>
    <property type="match status" value="1"/>
</dbReference>
<gene>
    <name evidence="27" type="ORF">C2I19_11255</name>
</gene>
<dbReference type="CDD" id="cd00082">
    <property type="entry name" value="HisKA"/>
    <property type="match status" value="1"/>
</dbReference>
<dbReference type="InterPro" id="IPR036641">
    <property type="entry name" value="HPT_dom_sf"/>
</dbReference>
<keyword evidence="6 20" id="KW-0597">Phosphoprotein</keyword>
<dbReference type="Gene3D" id="1.20.120.620">
    <property type="entry name" value="Backbone structure of the membrane domain of e. Coli histidine kinase receptor kdpd"/>
    <property type="match status" value="1"/>
</dbReference>
<feature type="domain" description="PAC" evidence="25">
    <location>
        <begin position="322"/>
        <end position="373"/>
    </location>
</feature>
<dbReference type="InterPro" id="IPR035965">
    <property type="entry name" value="PAS-like_dom_sf"/>
</dbReference>
<dbReference type="EC" id="2.7.13.3" evidence="3"/>
<dbReference type="Proteomes" id="UP000237082">
    <property type="component" value="Unassembled WGS sequence"/>
</dbReference>
<feature type="modified residue" description="4-aspartylphosphate" evidence="20">
    <location>
        <position position="1446"/>
    </location>
</feature>
<dbReference type="CDD" id="cd16922">
    <property type="entry name" value="HATPase_EvgS-ArcB-TorS-like"/>
    <property type="match status" value="1"/>
</dbReference>
<dbReference type="Pfam" id="PF08448">
    <property type="entry name" value="PAS_4"/>
    <property type="match status" value="3"/>
</dbReference>
<comment type="subunit">
    <text evidence="16">At low DSF concentrations, interacts with RpfF.</text>
</comment>
<evidence type="ECO:0000259" key="26">
    <source>
        <dbReference type="PROSITE" id="PS50894"/>
    </source>
</evidence>
<dbReference type="InterPro" id="IPR036890">
    <property type="entry name" value="HATPase_C_sf"/>
</dbReference>
<dbReference type="Gene3D" id="3.30.565.10">
    <property type="entry name" value="Histidine kinase-like ATPase, C-terminal domain"/>
    <property type="match status" value="1"/>
</dbReference>
<dbReference type="CDD" id="cd17546">
    <property type="entry name" value="REC_hyHK_CKI1_RcsC-like"/>
    <property type="match status" value="1"/>
</dbReference>
<dbReference type="Pfam" id="PF00072">
    <property type="entry name" value="Response_reg"/>
    <property type="match status" value="1"/>
</dbReference>
<comment type="caution">
    <text evidence="27">The sequence shown here is derived from an EMBL/GenBank/DDBJ whole genome shotgun (WGS) entry which is preliminary data.</text>
</comment>
<evidence type="ECO:0000256" key="7">
    <source>
        <dbReference type="ARBA" id="ARBA00022679"/>
    </source>
</evidence>
<dbReference type="GO" id="GO:0005886">
    <property type="term" value="C:plasma membrane"/>
    <property type="evidence" value="ECO:0007669"/>
    <property type="project" value="UniProtKB-SubCell"/>
</dbReference>
<dbReference type="SMART" id="SM00073">
    <property type="entry name" value="HPT"/>
    <property type="match status" value="1"/>
</dbReference>
<dbReference type="Pfam" id="PF13493">
    <property type="entry name" value="DUF4118"/>
    <property type="match status" value="1"/>
</dbReference>
<dbReference type="SUPFAM" id="SSF55874">
    <property type="entry name" value="ATPase domain of HSP90 chaperone/DNA topoisomerase II/histidine kinase"/>
    <property type="match status" value="1"/>
</dbReference>
<dbReference type="InterPro" id="IPR011006">
    <property type="entry name" value="CheY-like_superfamily"/>
</dbReference>
<keyword evidence="14 21" id="KW-0472">Membrane</keyword>
<dbReference type="SUPFAM" id="SSF47384">
    <property type="entry name" value="Homodimeric domain of signal transducing histidine kinase"/>
    <property type="match status" value="1"/>
</dbReference>
<comment type="subcellular location">
    <subcellularLocation>
        <location evidence="2">Cell inner membrane</location>
        <topology evidence="2">Multi-pass membrane protein</topology>
    </subcellularLocation>
</comment>
<evidence type="ECO:0000256" key="2">
    <source>
        <dbReference type="ARBA" id="ARBA00004429"/>
    </source>
</evidence>
<reference evidence="28" key="1">
    <citation type="submission" date="2018-02" db="EMBL/GenBank/DDBJ databases">
        <authorList>
            <person name="O'Hara-Hanley K."/>
            <person name="Soby S."/>
        </authorList>
    </citation>
    <scope>NUCLEOTIDE SEQUENCE [LARGE SCALE GENOMIC DNA]</scope>
    <source>
        <strain evidence="28">MWU14-2602</strain>
    </source>
</reference>
<dbReference type="InterPro" id="IPR005467">
    <property type="entry name" value="His_kinase_dom"/>
</dbReference>
<dbReference type="InterPro" id="IPR036097">
    <property type="entry name" value="HisK_dim/P_sf"/>
</dbReference>
<dbReference type="NCBIfam" id="TIGR00229">
    <property type="entry name" value="sensory_box"/>
    <property type="match status" value="7"/>
</dbReference>
<dbReference type="PROSITE" id="PS50113">
    <property type="entry name" value="PAC"/>
    <property type="match status" value="7"/>
</dbReference>
<evidence type="ECO:0000313" key="28">
    <source>
        <dbReference type="Proteomes" id="UP000237082"/>
    </source>
</evidence>
<evidence type="ECO:0000256" key="21">
    <source>
        <dbReference type="SAM" id="Phobius"/>
    </source>
</evidence>
<dbReference type="FunFam" id="1.10.287.130:FF:000002">
    <property type="entry name" value="Two-component osmosensing histidine kinase"/>
    <property type="match status" value="1"/>
</dbReference>
<feature type="domain" description="PAS" evidence="24">
    <location>
        <begin position="1030"/>
        <end position="1053"/>
    </location>
</feature>
<evidence type="ECO:0000256" key="4">
    <source>
        <dbReference type="ARBA" id="ARBA00022475"/>
    </source>
</evidence>
<evidence type="ECO:0000256" key="3">
    <source>
        <dbReference type="ARBA" id="ARBA00012438"/>
    </source>
</evidence>
<feature type="domain" description="PAC" evidence="25">
    <location>
        <begin position="197"/>
        <end position="248"/>
    </location>
</feature>
<proteinExistence type="predicted"/>
<dbReference type="Gene3D" id="3.30.450.20">
    <property type="entry name" value="PAS domain"/>
    <property type="match status" value="8"/>
</dbReference>
<organism evidence="27 28">
    <name type="scientific">Chromobacterium alticapitis</name>
    <dbReference type="NCBI Taxonomy" id="2073169"/>
    <lineage>
        <taxon>Bacteria</taxon>
        <taxon>Pseudomonadati</taxon>
        <taxon>Pseudomonadota</taxon>
        <taxon>Betaproteobacteria</taxon>
        <taxon>Neisseriales</taxon>
        <taxon>Chromobacteriaceae</taxon>
        <taxon>Chromobacterium</taxon>
    </lineage>
</organism>
<dbReference type="Gene3D" id="3.40.50.2300">
    <property type="match status" value="1"/>
</dbReference>
<comment type="function">
    <text evidence="15">Member of the two-component regulatory system BvgS/BvgA. Phosphorylates BvgA via a four-step phosphorelay in response to environmental signals.</text>
</comment>
<feature type="transmembrane region" description="Helical" evidence="21">
    <location>
        <begin position="21"/>
        <end position="43"/>
    </location>
</feature>
<comment type="catalytic activity">
    <reaction evidence="1">
        <text>ATP + protein L-histidine = ADP + protein N-phospho-L-histidine.</text>
        <dbReference type="EC" id="2.7.13.3"/>
    </reaction>
</comment>
<dbReference type="Pfam" id="PF00512">
    <property type="entry name" value="HisKA"/>
    <property type="match status" value="1"/>
</dbReference>
<feature type="domain" description="PAC" evidence="25">
    <location>
        <begin position="448"/>
        <end position="499"/>
    </location>
</feature>
<dbReference type="SMART" id="SM00448">
    <property type="entry name" value="REC"/>
    <property type="match status" value="1"/>
</dbReference>
<keyword evidence="13" id="KW-0902">Two-component regulatory system</keyword>
<sequence>MEPPMRILSKVRRLLPPRARKIATALSIVTAALLCQWMGWTYLQPYVWFLFYPASFFAALVAGLEGGLLATALSVLLVWLIFIPLRVHNGAIEPADILSILIFLANGAALSVYSQRARRQALTAKQLQGERRYRALFENSQYGALLMSSAGDILAANREAQRILGRDETALRQLGWAGLQADAAPPPPLDSDAEADQTVERKLLDGSGRAFPASVSWHAYLDENGRPSFSAVIRDLSADKQVASELKQQHALLQAIMDNSSAVIFVKDLVGRYLLINRRFAEIFRLDNALQRGFTDYDLFPAAEAERFVIADRDALVAGQPIQLEEQVPQADGPHTYLSVKFPLRDERGESYAICGIATDITERQLLEKQLAEQMALLRDMSAIAGIGGWWFDPATGQGGWTSEVARIHDLQEDTQPNVAMGLAYYQGESRGKIETAVQRAVEHGESYDLELELTSAAGRRKWVRTLGRPLIEDGKVIEVRGAMQDISDHKHIELALRESEEKLQLFVEHAPAALAMFDRDMRYLAVSQRWRNDYGLTGRQIIGSSHYDLFPEIPADWREAHKRGLAGEVLHADDDRFVRQNGAVQWLKWEVRPWRTRDGQVGGIMIYTEDITLRKQAERETHRLAEALAQSAQAILMTDAAERITYANPAFVDLMGYEAAELAGTPASRFTAPGELAQRDSLNARILSVGSWAGELTRINRAGQAIPVYVSVSAIHDLSGALEGFVATYADLRPLHEKSRALAESQARYQTVLDHAADAVFVADTEGRYVYVNHQACELLAYTQAELLALHIADLTPAQDAAHAAQVLQSLLAGEHITTELMLKRRGGDLVPVEINAIRLPDGTLYGACRDIAERRLAADEIRKLSLVVEQSPESIMITDLQARIEYVNAAFTRNTGYEASEVIGRNPKLLSSGHTPRETYADLWSHLSQGLPWKGELFNRRKNGAELVEFASIAPIRQADGSVSHYLALQEDITEKKRLGRELDTYRQHLEELVEARTAEVRETHARLQLTQFAMDSVGIAIQWVDPESGRLVYANRHAANMLGYSEAEMLELSVPDIDPNFPPAAFHAAIERLRIEHRAQFESAVRTRQGADIPVEVTLYYADGEGDAPARTIAFLTDISRRKEAEQALVQAKEGAERANAAKSAFVANMSHEIRTPMNAILGMVYLLRQAGLPAAQRHRLDAIDHSARHLLSLINGILDLSKTEAGKLTLELSDFDLAALPAAAAGMVMEQIRAKGLRLRLEGPPGPLPVRGDATRLTQCLLNLISNAVKFTERGEVALRIEVLEEDPAGMLVRFSVSDSGIGIDPETLARLFNAFEQADASTTRRYGGTGLGLAITKRLAELMGGQAGAQSQPGQGSVFWFTARLARSAQPLSAPPSAQIPPPARWSGLRVLLAEDDDINREVAEALLQSVGLQADAAVDGASAVARFLAQPDDYALILMDMQMPGMDGLEATRRIRARPEGAAVPILAMTASTFAEDRAACQAAGMNDFVAKPVEPAQMFDALRRWLPAAPAPAAGQTEPSPGDSLRARLAAIDGLDLEQGLSCLGGKLDKYRAMLSRFLDAHGGDAQRLRALLEQNDGEAALRLAHTLKGSGGMLGLVAVQTAAADIEAELRRHGAIRAGEIDGLAALLARLSADLAALGPSGGAAREMAVSGRERDAALQTLEAALANGDFAADALFRDCQPLLRGVGPEASLLRLERAMRAFDFAAALAELRALRAGPPAGDA</sequence>
<dbReference type="SMART" id="SM00388">
    <property type="entry name" value="HisKA"/>
    <property type="match status" value="1"/>
</dbReference>
<evidence type="ECO:0000256" key="14">
    <source>
        <dbReference type="ARBA" id="ARBA00023136"/>
    </source>
</evidence>
<evidence type="ECO:0000256" key="20">
    <source>
        <dbReference type="PROSITE-ProRule" id="PRU00169"/>
    </source>
</evidence>
<feature type="modified residue" description="Phosphohistidine" evidence="19">
    <location>
        <position position="1593"/>
    </location>
</feature>
<dbReference type="InterPro" id="IPR003661">
    <property type="entry name" value="HisK_dim/P_dom"/>
</dbReference>
<keyword evidence="11" id="KW-0067">ATP-binding</keyword>
<evidence type="ECO:0000256" key="11">
    <source>
        <dbReference type="ARBA" id="ARBA00022840"/>
    </source>
</evidence>
<dbReference type="Gene3D" id="1.10.287.130">
    <property type="match status" value="1"/>
</dbReference>
<dbReference type="GO" id="GO:0005524">
    <property type="term" value="F:ATP binding"/>
    <property type="evidence" value="ECO:0007669"/>
    <property type="project" value="UniProtKB-KW"/>
</dbReference>
<name>A0A2S5DFV3_9NEIS</name>
<keyword evidence="7" id="KW-0808">Transferase</keyword>
<dbReference type="PROSITE" id="PS50109">
    <property type="entry name" value="HIS_KIN"/>
    <property type="match status" value="1"/>
</dbReference>
<dbReference type="SUPFAM" id="SSF47226">
    <property type="entry name" value="Histidine-containing phosphotransfer domain, HPT domain"/>
    <property type="match status" value="1"/>
</dbReference>
<feature type="domain" description="PAS" evidence="24">
    <location>
        <begin position="862"/>
        <end position="908"/>
    </location>
</feature>
<dbReference type="SMART" id="SM00091">
    <property type="entry name" value="PAS"/>
    <property type="match status" value="7"/>
</dbReference>
<dbReference type="PROSITE" id="PS50894">
    <property type="entry name" value="HPT"/>
    <property type="match status" value="1"/>
</dbReference>
<dbReference type="Pfam" id="PF13188">
    <property type="entry name" value="PAS_8"/>
    <property type="match status" value="1"/>
</dbReference>
<dbReference type="InterPro" id="IPR001610">
    <property type="entry name" value="PAC"/>
</dbReference>
<dbReference type="PROSITE" id="PS50112">
    <property type="entry name" value="PAS"/>
    <property type="match status" value="4"/>
</dbReference>
<evidence type="ECO:0000256" key="5">
    <source>
        <dbReference type="ARBA" id="ARBA00022519"/>
    </source>
</evidence>